<name>A0ACB9XKY9_CHAAC</name>
<proteinExistence type="predicted"/>
<dbReference type="Proteomes" id="UP001057452">
    <property type="component" value="Chromosome 5"/>
</dbReference>
<evidence type="ECO:0000313" key="1">
    <source>
        <dbReference type="EMBL" id="KAI4827023.1"/>
    </source>
</evidence>
<organism evidence="1 2">
    <name type="scientific">Chaenocephalus aceratus</name>
    <name type="common">Blackfin icefish</name>
    <name type="synonym">Chaenichthys aceratus</name>
    <dbReference type="NCBI Taxonomy" id="36190"/>
    <lineage>
        <taxon>Eukaryota</taxon>
        <taxon>Metazoa</taxon>
        <taxon>Chordata</taxon>
        <taxon>Craniata</taxon>
        <taxon>Vertebrata</taxon>
        <taxon>Euteleostomi</taxon>
        <taxon>Actinopterygii</taxon>
        <taxon>Neopterygii</taxon>
        <taxon>Teleostei</taxon>
        <taxon>Neoteleostei</taxon>
        <taxon>Acanthomorphata</taxon>
        <taxon>Eupercaria</taxon>
        <taxon>Perciformes</taxon>
        <taxon>Notothenioidei</taxon>
        <taxon>Channichthyidae</taxon>
        <taxon>Chaenocephalus</taxon>
    </lineage>
</organism>
<sequence>MVRCFVLFFIVCCVNEVFCTQDSGGAQSEPVAAQGATSCGCEHLKRVAAVEPVEDSTVSADPALKYSKGANERLQEAQGDDENILSQMVLISGGEFLMGTDNPAIPADGEGPQRPVHVDSFYMEIQEGFVNATGFITEAENFGDSFVFEGILSESVKNQITQAVAAAPWWLPVKGANWRHPNGPDSNITDRSPTAPGPKGDFLQRQNGSTPAEGALKTDFTPGETSLNPKGQHYANLWQGDFPNHNSAEDGYIQTSPVMSFPANGFGLHDIVGNAWEWTSDWWTVHHTTEHQQNPIGPSSGTDKVKKGGSYMCHKSYCYRYRCAARSQNTPDSAASNLGFRCVSQEKR</sequence>
<accession>A0ACB9XKY9</accession>
<reference evidence="1" key="1">
    <citation type="submission" date="2022-05" db="EMBL/GenBank/DDBJ databases">
        <title>Chromosome-level genome of Chaenocephalus aceratus.</title>
        <authorList>
            <person name="Park H."/>
        </authorList>
    </citation>
    <scope>NUCLEOTIDE SEQUENCE</scope>
    <source>
        <strain evidence="1">KU_202001</strain>
    </source>
</reference>
<evidence type="ECO:0000313" key="2">
    <source>
        <dbReference type="Proteomes" id="UP001057452"/>
    </source>
</evidence>
<dbReference type="EMBL" id="CM043789">
    <property type="protein sequence ID" value="KAI4827023.1"/>
    <property type="molecule type" value="Genomic_DNA"/>
</dbReference>
<keyword evidence="2" id="KW-1185">Reference proteome</keyword>
<gene>
    <name evidence="1" type="ORF">KUCAC02_030451</name>
</gene>
<protein>
    <submittedName>
        <fullName evidence="1">Uncharacterized protein</fullName>
    </submittedName>
</protein>
<comment type="caution">
    <text evidence="1">The sequence shown here is derived from an EMBL/GenBank/DDBJ whole genome shotgun (WGS) entry which is preliminary data.</text>
</comment>